<comment type="caution">
    <text evidence="2">The sequence shown here is derived from an EMBL/GenBank/DDBJ whole genome shotgun (WGS) entry which is preliminary data.</text>
</comment>
<dbReference type="Proteomes" id="UP001139150">
    <property type="component" value="Unassembled WGS sequence"/>
</dbReference>
<dbReference type="AlphaFoldDB" id="A0A9X2CTK5"/>
<gene>
    <name evidence="2" type="ORF">MF646_12890</name>
</gene>
<dbReference type="EMBL" id="JAKRYL010000012">
    <property type="protein sequence ID" value="MCL7748020.1"/>
    <property type="molecule type" value="Genomic_DNA"/>
</dbReference>
<sequence length="395" mass="45508">MSIMNKKFLIFYGLSLIISFVFIFLGIYVLRKEYFMITEVHPHGETIAVGQLDASTYKPVITQDGSIQSIYRDDHQLFYIATKEGDLELNMVDLRSQQVSTEISISQKSLRFPLEILEILDEKDVTMLKMLEDLKDSDQEGFFVLDMDVLHQYLLITRGSMLGLYKEDGMKKQHTYDGVALHGAIDAEEEAFYALLKRDDQYYIYSSNEEKEVKVEITGDFQDAFFLHDINAYVIWTDQTIVKVDMSTEMTTEKQLLADTTGMEKVADTTMLIIEREGQLGIYDVSSRALFEVDHSVTEPMYKVSADARRLAIVSKEGPRDSTLFIYDLNHMFVSHESKVEGEITDLKWSETRNHLLATVKTEENYFESYHVRIGEELAWDSIHGSEQEIKAFSP</sequence>
<keyword evidence="1" id="KW-1133">Transmembrane helix</keyword>
<evidence type="ECO:0000313" key="2">
    <source>
        <dbReference type="EMBL" id="MCL7748020.1"/>
    </source>
</evidence>
<accession>A0A9X2CTK5</accession>
<reference evidence="2" key="1">
    <citation type="submission" date="2022-02" db="EMBL/GenBank/DDBJ databases">
        <title>Halalkalibacter sp. nov. isolated from Lonar Lake, India.</title>
        <authorList>
            <person name="Joshi A."/>
            <person name="Thite S."/>
            <person name="Lodha T."/>
        </authorList>
    </citation>
    <scope>NUCLEOTIDE SEQUENCE</scope>
    <source>
        <strain evidence="2">MEB205</strain>
    </source>
</reference>
<organism evidence="2 3">
    <name type="scientific">Halalkalibacter alkaliphilus</name>
    <dbReference type="NCBI Taxonomy" id="2917993"/>
    <lineage>
        <taxon>Bacteria</taxon>
        <taxon>Bacillati</taxon>
        <taxon>Bacillota</taxon>
        <taxon>Bacilli</taxon>
        <taxon>Bacillales</taxon>
        <taxon>Bacillaceae</taxon>
        <taxon>Halalkalibacter</taxon>
    </lineage>
</organism>
<evidence type="ECO:0000256" key="1">
    <source>
        <dbReference type="SAM" id="Phobius"/>
    </source>
</evidence>
<keyword evidence="3" id="KW-1185">Reference proteome</keyword>
<evidence type="ECO:0000313" key="3">
    <source>
        <dbReference type="Proteomes" id="UP001139150"/>
    </source>
</evidence>
<keyword evidence="1" id="KW-0472">Membrane</keyword>
<feature type="transmembrane region" description="Helical" evidence="1">
    <location>
        <begin position="9"/>
        <end position="30"/>
    </location>
</feature>
<name>A0A9X2CTK5_9BACI</name>
<dbReference type="InterPro" id="IPR011044">
    <property type="entry name" value="Quino_amine_DH_bsu"/>
</dbReference>
<protein>
    <submittedName>
        <fullName evidence="2">Uncharacterized protein</fullName>
    </submittedName>
</protein>
<keyword evidence="1" id="KW-0812">Transmembrane</keyword>
<dbReference type="RefSeq" id="WP_250096913.1">
    <property type="nucleotide sequence ID" value="NZ_JAKRYL010000012.1"/>
</dbReference>
<dbReference type="SUPFAM" id="SSF50969">
    <property type="entry name" value="YVTN repeat-like/Quinoprotein amine dehydrogenase"/>
    <property type="match status" value="1"/>
</dbReference>
<proteinExistence type="predicted"/>